<keyword evidence="1" id="KW-0812">Transmembrane</keyword>
<accession>A0A8J2X0A7</accession>
<dbReference type="AlphaFoldDB" id="A0A8J2X0A7"/>
<feature type="transmembrane region" description="Helical" evidence="1">
    <location>
        <begin position="110"/>
        <end position="132"/>
    </location>
</feature>
<feature type="transmembrane region" description="Helical" evidence="1">
    <location>
        <begin position="52"/>
        <end position="72"/>
    </location>
</feature>
<sequence length="140" mass="14919">MSSTATPYQGAGWTDRLLNRGFAFVHIWSHFVQLAAFVAPPFYLLAKVLDLSIIPTGTAFGMGLNAGAACYCGAMEVLGATRDAGDDGIIVAPVTAVAFMSVATRFEWSLLYQFVGVCCVGPLASMCATLYVKLRRPKVS</sequence>
<name>A0A8J2X0A7_9STRA</name>
<keyword evidence="1" id="KW-1133">Transmembrane helix</keyword>
<keyword evidence="3" id="KW-1185">Reference proteome</keyword>
<reference evidence="2" key="1">
    <citation type="submission" date="2021-11" db="EMBL/GenBank/DDBJ databases">
        <authorList>
            <consortium name="Genoscope - CEA"/>
            <person name="William W."/>
        </authorList>
    </citation>
    <scope>NUCLEOTIDE SEQUENCE</scope>
</reference>
<feature type="transmembrane region" description="Helical" evidence="1">
    <location>
        <begin position="84"/>
        <end position="104"/>
    </location>
</feature>
<dbReference type="EMBL" id="CAKKNE010000002">
    <property type="protein sequence ID" value="CAH0369056.1"/>
    <property type="molecule type" value="Genomic_DNA"/>
</dbReference>
<gene>
    <name evidence="2" type="ORF">PECAL_2P21620</name>
</gene>
<evidence type="ECO:0000256" key="1">
    <source>
        <dbReference type="SAM" id="Phobius"/>
    </source>
</evidence>
<proteinExistence type="predicted"/>
<dbReference type="Proteomes" id="UP000789595">
    <property type="component" value="Unassembled WGS sequence"/>
</dbReference>
<evidence type="ECO:0000313" key="3">
    <source>
        <dbReference type="Proteomes" id="UP000789595"/>
    </source>
</evidence>
<organism evidence="2 3">
    <name type="scientific">Pelagomonas calceolata</name>
    <dbReference type="NCBI Taxonomy" id="35677"/>
    <lineage>
        <taxon>Eukaryota</taxon>
        <taxon>Sar</taxon>
        <taxon>Stramenopiles</taxon>
        <taxon>Ochrophyta</taxon>
        <taxon>Pelagophyceae</taxon>
        <taxon>Pelagomonadales</taxon>
        <taxon>Pelagomonadaceae</taxon>
        <taxon>Pelagomonas</taxon>
    </lineage>
</organism>
<evidence type="ECO:0000313" key="2">
    <source>
        <dbReference type="EMBL" id="CAH0369056.1"/>
    </source>
</evidence>
<comment type="caution">
    <text evidence="2">The sequence shown here is derived from an EMBL/GenBank/DDBJ whole genome shotgun (WGS) entry which is preliminary data.</text>
</comment>
<protein>
    <submittedName>
        <fullName evidence="2">Uncharacterized protein</fullName>
    </submittedName>
</protein>
<keyword evidence="1" id="KW-0472">Membrane</keyword>
<feature type="transmembrane region" description="Helical" evidence="1">
    <location>
        <begin position="21"/>
        <end position="46"/>
    </location>
</feature>